<dbReference type="AlphaFoldDB" id="A0A0S3S1I5"/>
<organism evidence="2 3">
    <name type="scientific">Vigna angularis var. angularis</name>
    <dbReference type="NCBI Taxonomy" id="157739"/>
    <lineage>
        <taxon>Eukaryota</taxon>
        <taxon>Viridiplantae</taxon>
        <taxon>Streptophyta</taxon>
        <taxon>Embryophyta</taxon>
        <taxon>Tracheophyta</taxon>
        <taxon>Spermatophyta</taxon>
        <taxon>Magnoliopsida</taxon>
        <taxon>eudicotyledons</taxon>
        <taxon>Gunneridae</taxon>
        <taxon>Pentapetalae</taxon>
        <taxon>rosids</taxon>
        <taxon>fabids</taxon>
        <taxon>Fabales</taxon>
        <taxon>Fabaceae</taxon>
        <taxon>Papilionoideae</taxon>
        <taxon>50 kb inversion clade</taxon>
        <taxon>NPAAA clade</taxon>
        <taxon>indigoferoid/millettioid clade</taxon>
        <taxon>Phaseoleae</taxon>
        <taxon>Vigna</taxon>
    </lineage>
</organism>
<name>A0A0S3S1I5_PHAAN</name>
<evidence type="ECO:0000313" key="2">
    <source>
        <dbReference type="EMBL" id="BAT86676.1"/>
    </source>
</evidence>
<sequence>SLGLRGLNPMPPSDNEEIMLFRHLTEERCCLRPFPCHYLLVSYVVFHLFHGFPFIPLLLCLVHQVVHHQLHPRLHHSSLRYAQRLLVVLSPQINQPHSN</sequence>
<reference evidence="2 3" key="1">
    <citation type="journal article" date="2015" name="Sci. Rep.">
        <title>The power of single molecule real-time sequencing technology in the de novo assembly of a eukaryotic genome.</title>
        <authorList>
            <person name="Sakai H."/>
            <person name="Naito K."/>
            <person name="Ogiso-Tanaka E."/>
            <person name="Takahashi Y."/>
            <person name="Iseki K."/>
            <person name="Muto C."/>
            <person name="Satou K."/>
            <person name="Teruya K."/>
            <person name="Shiroma A."/>
            <person name="Shimoji M."/>
            <person name="Hirano T."/>
            <person name="Itoh T."/>
            <person name="Kaga A."/>
            <person name="Tomooka N."/>
        </authorList>
    </citation>
    <scope>NUCLEOTIDE SEQUENCE [LARGE SCALE GENOMIC DNA]</scope>
    <source>
        <strain evidence="3">cv. Shumari</strain>
    </source>
</reference>
<evidence type="ECO:0000313" key="3">
    <source>
        <dbReference type="Proteomes" id="UP000291084"/>
    </source>
</evidence>
<accession>A0A0S3S1I5</accession>
<gene>
    <name evidence="2" type="primary">Vigan.04G435000</name>
    <name evidence="2" type="ORF">VIGAN_04435000</name>
</gene>
<protein>
    <submittedName>
        <fullName evidence="2">Uncharacterized protein</fullName>
    </submittedName>
</protein>
<keyword evidence="1" id="KW-0812">Transmembrane</keyword>
<evidence type="ECO:0000256" key="1">
    <source>
        <dbReference type="SAM" id="Phobius"/>
    </source>
</evidence>
<proteinExistence type="predicted"/>
<dbReference type="Proteomes" id="UP000291084">
    <property type="component" value="Chromosome 4"/>
</dbReference>
<keyword evidence="1" id="KW-0472">Membrane</keyword>
<keyword evidence="1" id="KW-1133">Transmembrane helix</keyword>
<feature type="non-terminal residue" evidence="2">
    <location>
        <position position="1"/>
    </location>
</feature>
<feature type="transmembrane region" description="Helical" evidence="1">
    <location>
        <begin position="40"/>
        <end position="62"/>
    </location>
</feature>
<keyword evidence="3" id="KW-1185">Reference proteome</keyword>
<dbReference type="EMBL" id="AP015037">
    <property type="protein sequence ID" value="BAT86676.1"/>
    <property type="molecule type" value="Genomic_DNA"/>
</dbReference>